<comment type="subcellular location">
    <subcellularLocation>
        <location evidence="1">Endomembrane system</location>
        <topology evidence="1">Multi-pass membrane protein</topology>
    </subcellularLocation>
    <subcellularLocation>
        <location evidence="2">Golgi apparatus membrane</location>
    </subcellularLocation>
</comment>
<keyword evidence="5" id="KW-0333">Golgi apparatus</keyword>
<reference evidence="8" key="1">
    <citation type="submission" date="2018-06" db="EMBL/GenBank/DDBJ databases">
        <authorList>
            <person name="Zhirakovskaya E."/>
        </authorList>
    </citation>
    <scope>NUCLEOTIDE SEQUENCE</scope>
</reference>
<dbReference type="GO" id="GO:0006829">
    <property type="term" value="P:zinc ion transport"/>
    <property type="evidence" value="ECO:0007669"/>
    <property type="project" value="InterPro"/>
</dbReference>
<feature type="transmembrane region" description="Helical" evidence="7">
    <location>
        <begin position="125"/>
        <end position="148"/>
    </location>
</feature>
<dbReference type="InterPro" id="IPR003689">
    <property type="entry name" value="ZIP"/>
</dbReference>
<evidence type="ECO:0000256" key="3">
    <source>
        <dbReference type="ARBA" id="ARBA00022692"/>
    </source>
</evidence>
<feature type="transmembrane region" description="Helical" evidence="7">
    <location>
        <begin position="6"/>
        <end position="24"/>
    </location>
</feature>
<name>A0A3B1CK32_9ZZZZ</name>
<dbReference type="EMBL" id="UOGG01000062">
    <property type="protein sequence ID" value="VAX28622.1"/>
    <property type="molecule type" value="Genomic_DNA"/>
</dbReference>
<evidence type="ECO:0000256" key="4">
    <source>
        <dbReference type="ARBA" id="ARBA00022989"/>
    </source>
</evidence>
<dbReference type="PANTHER" id="PTHR16133">
    <property type="entry name" value="SOLUTE CARRIER FAMILY 39 ZINC TRANSPORTER , MEMBER 9-RELATED"/>
    <property type="match status" value="1"/>
</dbReference>
<evidence type="ECO:0000256" key="2">
    <source>
        <dbReference type="ARBA" id="ARBA00004394"/>
    </source>
</evidence>
<keyword evidence="4 7" id="KW-1133">Transmembrane helix</keyword>
<feature type="transmembrane region" description="Helical" evidence="7">
    <location>
        <begin position="187"/>
        <end position="209"/>
    </location>
</feature>
<protein>
    <recommendedName>
        <fullName evidence="9">Zinc transporter, ZIP family</fullName>
    </recommendedName>
</protein>
<dbReference type="Pfam" id="PF02535">
    <property type="entry name" value="Zip"/>
    <property type="match status" value="1"/>
</dbReference>
<keyword evidence="6 7" id="KW-0472">Membrane</keyword>
<feature type="transmembrane region" description="Helical" evidence="7">
    <location>
        <begin position="98"/>
        <end position="119"/>
    </location>
</feature>
<keyword evidence="3 7" id="KW-0812">Transmembrane</keyword>
<feature type="transmembrane region" description="Helical" evidence="7">
    <location>
        <begin position="36"/>
        <end position="54"/>
    </location>
</feature>
<evidence type="ECO:0008006" key="9">
    <source>
        <dbReference type="Google" id="ProtNLM"/>
    </source>
</evidence>
<accession>A0A3B1CK32</accession>
<dbReference type="GO" id="GO:0046873">
    <property type="term" value="F:metal ion transmembrane transporter activity"/>
    <property type="evidence" value="ECO:0007669"/>
    <property type="project" value="InterPro"/>
</dbReference>
<evidence type="ECO:0000256" key="1">
    <source>
        <dbReference type="ARBA" id="ARBA00004127"/>
    </source>
</evidence>
<evidence type="ECO:0000256" key="5">
    <source>
        <dbReference type="ARBA" id="ARBA00023034"/>
    </source>
</evidence>
<evidence type="ECO:0000256" key="7">
    <source>
        <dbReference type="SAM" id="Phobius"/>
    </source>
</evidence>
<dbReference type="GO" id="GO:0000139">
    <property type="term" value="C:Golgi membrane"/>
    <property type="evidence" value="ECO:0007669"/>
    <property type="project" value="UniProtKB-SubCell"/>
</dbReference>
<gene>
    <name evidence="8" type="ORF">MNBD_NITROSPINAE05-793</name>
</gene>
<evidence type="ECO:0000256" key="6">
    <source>
        <dbReference type="ARBA" id="ARBA00023136"/>
    </source>
</evidence>
<dbReference type="InterPro" id="IPR045891">
    <property type="entry name" value="ZIP9"/>
</dbReference>
<feature type="transmembrane region" description="Helical" evidence="7">
    <location>
        <begin position="160"/>
        <end position="181"/>
    </location>
</feature>
<feature type="transmembrane region" description="Helical" evidence="7">
    <location>
        <begin position="66"/>
        <end position="86"/>
    </location>
</feature>
<sequence>MEKAIFYPFLVFIFFITMVGGWIPTIKMWSKSTFRMIISFCAGVLLGAVFFHILPEIGDVLGESMGYPVMLGFLMIFILEKFIMVHPCEEGECNYHKIGLSAYVGIGFHSILDGMAIGAGSLMDLSAVIILAVTIHKFPAALALSSLLVRGGEYSRKKILISMFIFALATPFGAVLSLLIFQGVTEYVVAVALGISAGTFLFISTTDLLPSVYEEHESREYKNLVSLCLGILVMILSKGLV</sequence>
<dbReference type="AlphaFoldDB" id="A0A3B1CK32"/>
<proteinExistence type="predicted"/>
<dbReference type="PANTHER" id="PTHR16133:SF0">
    <property type="entry name" value="ZINC_IRON REGULATED TRANSPORTER-RELATED PROTEIN 102B, ISOFORM E"/>
    <property type="match status" value="1"/>
</dbReference>
<organism evidence="8">
    <name type="scientific">hydrothermal vent metagenome</name>
    <dbReference type="NCBI Taxonomy" id="652676"/>
    <lineage>
        <taxon>unclassified sequences</taxon>
        <taxon>metagenomes</taxon>
        <taxon>ecological metagenomes</taxon>
    </lineage>
</organism>
<evidence type="ECO:0000313" key="8">
    <source>
        <dbReference type="EMBL" id="VAX28622.1"/>
    </source>
</evidence>